<dbReference type="PANTHER" id="PTHR30290">
    <property type="entry name" value="PERIPLASMIC BINDING COMPONENT OF ABC TRANSPORTER"/>
    <property type="match status" value="1"/>
</dbReference>
<sequence length="594" mass="64333">MSMRRTKALPAIALVASASLVLGACGGGGGSSDADGGDATVAEMATARGESADGYTAPDTKQSGQVVVSTDKPFTSYNNATEDANQSYNTFALVLVQPGAHITNGNNKVVLNKDVMDSVEVTSKSPQVVTWKLKKGVTWSDGEAWDCDDFYMAWLTQSNAAKKADGTKIFKAAGTTGYDLMTGECKDDQTFVGTYKEPYPDYESLFNSDVLPAHVLEKQTGVADVTKLTPTSAEADLTKVADFWNEKWNGFTKDLMPSAGPYKLTAFEPNQSVTLERNEKWGGKPGGPEKIVLKAIPDPVAQAQALENGEVSVNSFAQPDANAATKLKGLSAQGVTFGAGPGLSFEHLDIQMKHPVLSKEEVRKAFFMCVKRQDIIDKLISEVQTDAKPLGSLIFFPKDEGYKDVYADKAKGDATESKKILTDAGWTQGADGVFAKDGVRASFRISHTDIPRRKQTVELIQGQCKDAGIEIKDDTDPNFLDERVSAGDYDVALFAWSSLPFKSGKKSIYETGGGQNWQNLSVPKADAALKQAVSQTSIADSLKYFQEADEALAGAYGSFPLFQMPNMWAFKGLDRVYFQSYYGALWNANEWQTK</sequence>
<reference evidence="4" key="1">
    <citation type="journal article" date="2019" name="Int. J. Syst. Evol. Microbiol.">
        <title>The Global Catalogue of Microorganisms (GCM) 10K type strain sequencing project: providing services to taxonomists for standard genome sequencing and annotation.</title>
        <authorList>
            <consortium name="The Broad Institute Genomics Platform"/>
            <consortium name="The Broad Institute Genome Sequencing Center for Infectious Disease"/>
            <person name="Wu L."/>
            <person name="Ma J."/>
        </authorList>
    </citation>
    <scope>NUCLEOTIDE SEQUENCE [LARGE SCALE GENOMIC DNA]</scope>
    <source>
        <strain evidence="4">CGMCC 4.7367</strain>
    </source>
</reference>
<dbReference type="PROSITE" id="PS51257">
    <property type="entry name" value="PROKAR_LIPOPROTEIN"/>
    <property type="match status" value="1"/>
</dbReference>
<dbReference type="Proteomes" id="UP000605568">
    <property type="component" value="Unassembled WGS sequence"/>
</dbReference>
<accession>A0ABQ3MWI9</accession>
<dbReference type="Gene3D" id="3.40.190.10">
    <property type="entry name" value="Periplasmic binding protein-like II"/>
    <property type="match status" value="1"/>
</dbReference>
<protein>
    <submittedName>
        <fullName evidence="3">Peptide ABC transporter substrate-binding protein</fullName>
    </submittedName>
</protein>
<dbReference type="CDD" id="cd08501">
    <property type="entry name" value="PBP2_Lpqw"/>
    <property type="match status" value="1"/>
</dbReference>
<dbReference type="Gene3D" id="3.10.105.10">
    <property type="entry name" value="Dipeptide-binding Protein, Domain 3"/>
    <property type="match status" value="1"/>
</dbReference>
<evidence type="ECO:0000256" key="1">
    <source>
        <dbReference type="SAM" id="SignalP"/>
    </source>
</evidence>
<dbReference type="PANTHER" id="PTHR30290:SF65">
    <property type="entry name" value="MONOACYL PHOSPHATIDYLINOSITOL TETRAMANNOSIDE-BINDING PROTEIN LPQW-RELATED"/>
    <property type="match status" value="1"/>
</dbReference>
<feature type="signal peptide" evidence="1">
    <location>
        <begin position="1"/>
        <end position="23"/>
    </location>
</feature>
<dbReference type="InterPro" id="IPR000914">
    <property type="entry name" value="SBP_5_dom"/>
</dbReference>
<evidence type="ECO:0000313" key="4">
    <source>
        <dbReference type="Proteomes" id="UP000605568"/>
    </source>
</evidence>
<gene>
    <name evidence="3" type="ORF">GCM10017774_89130</name>
</gene>
<evidence type="ECO:0000259" key="2">
    <source>
        <dbReference type="Pfam" id="PF00496"/>
    </source>
</evidence>
<dbReference type="InterPro" id="IPR030678">
    <property type="entry name" value="Peptide/Ni-bd"/>
</dbReference>
<evidence type="ECO:0000313" key="3">
    <source>
        <dbReference type="EMBL" id="GHH61998.1"/>
    </source>
</evidence>
<keyword evidence="4" id="KW-1185">Reference proteome</keyword>
<dbReference type="InterPro" id="IPR039424">
    <property type="entry name" value="SBP_5"/>
</dbReference>
<feature type="domain" description="Solute-binding protein family 5" evidence="2">
    <location>
        <begin position="117"/>
        <end position="501"/>
    </location>
</feature>
<dbReference type="Pfam" id="PF00496">
    <property type="entry name" value="SBP_bac_5"/>
    <property type="match status" value="1"/>
</dbReference>
<keyword evidence="1" id="KW-0732">Signal</keyword>
<dbReference type="EMBL" id="BNAR01000027">
    <property type="protein sequence ID" value="GHH61998.1"/>
    <property type="molecule type" value="Genomic_DNA"/>
</dbReference>
<feature type="chain" id="PRO_5045910817" evidence="1">
    <location>
        <begin position="24"/>
        <end position="594"/>
    </location>
</feature>
<comment type="caution">
    <text evidence="3">The sequence shown here is derived from an EMBL/GenBank/DDBJ whole genome shotgun (WGS) entry which is preliminary data.</text>
</comment>
<name>A0ABQ3MWI9_9PSEU</name>
<organism evidence="3 4">
    <name type="scientific">Lentzea cavernae</name>
    <dbReference type="NCBI Taxonomy" id="2020703"/>
    <lineage>
        <taxon>Bacteria</taxon>
        <taxon>Bacillati</taxon>
        <taxon>Actinomycetota</taxon>
        <taxon>Actinomycetes</taxon>
        <taxon>Pseudonocardiales</taxon>
        <taxon>Pseudonocardiaceae</taxon>
        <taxon>Lentzea</taxon>
    </lineage>
</organism>
<dbReference type="PIRSF" id="PIRSF002741">
    <property type="entry name" value="MppA"/>
    <property type="match status" value="1"/>
</dbReference>
<proteinExistence type="predicted"/>
<dbReference type="SUPFAM" id="SSF53850">
    <property type="entry name" value="Periplasmic binding protein-like II"/>
    <property type="match status" value="1"/>
</dbReference>